<dbReference type="InterPro" id="IPR027434">
    <property type="entry name" value="Homing_endonucl"/>
</dbReference>
<comment type="function">
    <text evidence="1">Mitochondrial DNA endonuclease involved in intron homing.</text>
</comment>
<dbReference type="InterPro" id="IPR004860">
    <property type="entry name" value="LAGLIDADG_dom"/>
</dbReference>
<dbReference type="OrthoDB" id="5512188at2759"/>
<dbReference type="SMR" id="A7KCU3"/>
<dbReference type="InterPro" id="IPR051289">
    <property type="entry name" value="LAGLIDADG_Endonuclease"/>
</dbReference>
<dbReference type="RefSeq" id="YP_001504365.1">
    <property type="nucleotide sequence ID" value="NC_009905.1"/>
</dbReference>
<name>A7KCU3_PLEOS</name>
<evidence type="ECO:0000256" key="1">
    <source>
        <dbReference type="ARBA" id="ARBA00002670"/>
    </source>
</evidence>
<dbReference type="PANTHER" id="PTHR36181:SF2">
    <property type="entry name" value="INTRON-ENCODED ENDONUCLEASE AI3-RELATED"/>
    <property type="match status" value="1"/>
</dbReference>
<feature type="domain" description="Homing endonuclease LAGLIDADG" evidence="2">
    <location>
        <begin position="35"/>
        <end position="128"/>
    </location>
</feature>
<reference evidence="3" key="2">
    <citation type="journal article" date="2008" name="FEMS Microbiol. Lett.">
        <title>The mitochondrial genome of the Basidiomycete fungus Pleurotus ostreatus (oyster mushroom).</title>
        <authorList>
            <person name="Wang Y."/>
            <person name="Zeng F."/>
            <person name="Hon C.C."/>
            <person name="Zhang Y."/>
            <person name="Leung F.C."/>
        </authorList>
    </citation>
    <scope>NUCLEOTIDE SEQUENCE</scope>
    <source>
        <strain evidence="3">P51</strain>
    </source>
</reference>
<dbReference type="VEuPathDB" id="FungiDB:GeneID_5666623"/>
<sequence>MKVIPFLSLNKIGFSQVRKENIKENKNHYIEQFFVGLLEGDGTITTNINKSKKSIRVRIVIALKNEKNNHNMLNKIQKIIGGRVVIERQDKYVTWIASNKSDINKVLLILSRYPLLTIRKQCQLDFAKNSLLYKDVDNFMLNRKNMYNNMNELLKNLNQNNNIKLPIYFNSWLSGFIEAEGNFSLIFNEKGYLRKSSFSIGQNNELHILNMIKNYFQSENKITKDKKKLDPKGNISDSDHYRLHLYNALSRKLLFQHFEKYPLLGEKKISYGKFFDFHNKNLNKNN</sequence>
<evidence type="ECO:0000313" key="3">
    <source>
        <dbReference type="EMBL" id="ABM67624.1"/>
    </source>
</evidence>
<dbReference type="AlphaFoldDB" id="A7KCU3"/>
<dbReference type="GO" id="GO:0004519">
    <property type="term" value="F:endonuclease activity"/>
    <property type="evidence" value="ECO:0007669"/>
    <property type="project" value="InterPro"/>
</dbReference>
<dbReference type="Pfam" id="PF00961">
    <property type="entry name" value="LAGLIDADG_1"/>
    <property type="match status" value="2"/>
</dbReference>
<dbReference type="GO" id="GO:0005739">
    <property type="term" value="C:mitochondrion"/>
    <property type="evidence" value="ECO:0007669"/>
    <property type="project" value="UniProtKB-ARBA"/>
</dbReference>
<proteinExistence type="predicted"/>
<protein>
    <submittedName>
        <fullName evidence="3">Uncharacterized protein cox1</fullName>
    </submittedName>
</protein>
<dbReference type="PANTHER" id="PTHR36181">
    <property type="entry name" value="INTRON-ENCODED ENDONUCLEASE AI3-RELATED"/>
    <property type="match status" value="1"/>
</dbReference>
<reference evidence="3" key="1">
    <citation type="submission" date="2007-01" db="EMBL/GenBank/DDBJ databases">
        <authorList>
            <person name="Zeng F.Y."/>
            <person name="Wang Y."/>
            <person name="Leung F.C."/>
        </authorList>
    </citation>
    <scope>NUCLEOTIDE SEQUENCE</scope>
    <source>
        <strain evidence="3">P51</strain>
    </source>
</reference>
<accession>A7KCU3</accession>
<organism evidence="3">
    <name type="scientific">Pleurotus ostreatus</name>
    <name type="common">Oyster mushroom</name>
    <name type="synonym">White-rot fungus</name>
    <dbReference type="NCBI Taxonomy" id="5322"/>
    <lineage>
        <taxon>Eukaryota</taxon>
        <taxon>Fungi</taxon>
        <taxon>Dikarya</taxon>
        <taxon>Basidiomycota</taxon>
        <taxon>Agaricomycotina</taxon>
        <taxon>Agaricomycetes</taxon>
        <taxon>Agaricomycetidae</taxon>
        <taxon>Agaricales</taxon>
        <taxon>Pleurotineae</taxon>
        <taxon>Pleurotaceae</taxon>
        <taxon>Pleurotus</taxon>
    </lineage>
</organism>
<evidence type="ECO:0000259" key="2">
    <source>
        <dbReference type="Pfam" id="PF00961"/>
    </source>
</evidence>
<dbReference type="Gene3D" id="3.10.28.10">
    <property type="entry name" value="Homing endonucleases"/>
    <property type="match status" value="2"/>
</dbReference>
<dbReference type="GeneID" id="5666623"/>
<geneLocation type="mitochondrion" evidence="3"/>
<dbReference type="EMBL" id="EF204913">
    <property type="protein sequence ID" value="ABM67624.1"/>
    <property type="molecule type" value="Genomic_DNA"/>
</dbReference>
<dbReference type="SUPFAM" id="SSF55608">
    <property type="entry name" value="Homing endonucleases"/>
    <property type="match status" value="2"/>
</dbReference>
<gene>
    <name evidence="3" type="primary">cox1</name>
</gene>
<feature type="domain" description="Homing endonuclease LAGLIDADG" evidence="2">
    <location>
        <begin position="173"/>
        <end position="276"/>
    </location>
</feature>
<keyword evidence="3" id="KW-0496">Mitochondrion</keyword>